<dbReference type="Proteomes" id="UP001432322">
    <property type="component" value="Unassembled WGS sequence"/>
</dbReference>
<evidence type="ECO:0000313" key="3">
    <source>
        <dbReference type="EMBL" id="GMT21925.1"/>
    </source>
</evidence>
<dbReference type="PRINTS" id="PR00838">
    <property type="entry name" value="V5ALLERGEN"/>
</dbReference>
<organism evidence="3 4">
    <name type="scientific">Pristionchus fissidentatus</name>
    <dbReference type="NCBI Taxonomy" id="1538716"/>
    <lineage>
        <taxon>Eukaryota</taxon>
        <taxon>Metazoa</taxon>
        <taxon>Ecdysozoa</taxon>
        <taxon>Nematoda</taxon>
        <taxon>Chromadorea</taxon>
        <taxon>Rhabditida</taxon>
        <taxon>Rhabditina</taxon>
        <taxon>Diplogasteromorpha</taxon>
        <taxon>Diplogasteroidea</taxon>
        <taxon>Neodiplogasteridae</taxon>
        <taxon>Pristionchus</taxon>
    </lineage>
</organism>
<dbReference type="CDD" id="cd05380">
    <property type="entry name" value="CAP_euk"/>
    <property type="match status" value="1"/>
</dbReference>
<dbReference type="Pfam" id="PF00188">
    <property type="entry name" value="CAP"/>
    <property type="match status" value="1"/>
</dbReference>
<feature type="non-terminal residue" evidence="3">
    <location>
        <position position="1"/>
    </location>
</feature>
<dbReference type="InterPro" id="IPR001283">
    <property type="entry name" value="CRISP-related"/>
</dbReference>
<dbReference type="InterPro" id="IPR014044">
    <property type="entry name" value="CAP_dom"/>
</dbReference>
<dbReference type="EMBL" id="BTSY01000004">
    <property type="protein sequence ID" value="GMT21925.1"/>
    <property type="molecule type" value="Genomic_DNA"/>
</dbReference>
<dbReference type="InterPro" id="IPR002413">
    <property type="entry name" value="V5_allergen-like"/>
</dbReference>
<evidence type="ECO:0000259" key="2">
    <source>
        <dbReference type="SMART" id="SM00198"/>
    </source>
</evidence>
<accession>A0AAV5VTN7</accession>
<keyword evidence="1" id="KW-0732">Signal</keyword>
<comment type="caution">
    <text evidence="3">The sequence shown here is derived from an EMBL/GenBank/DDBJ whole genome shotgun (WGS) entry which is preliminary data.</text>
</comment>
<feature type="chain" id="PRO_5043416979" description="SCP domain-containing protein" evidence="1">
    <location>
        <begin position="17"/>
        <end position="168"/>
    </location>
</feature>
<gene>
    <name evidence="3" type="ORF">PFISCL1PPCAC_13222</name>
</gene>
<dbReference type="SUPFAM" id="SSF55797">
    <property type="entry name" value="PR-1-like"/>
    <property type="match status" value="1"/>
</dbReference>
<dbReference type="PRINTS" id="PR00837">
    <property type="entry name" value="V5TPXLIKE"/>
</dbReference>
<reference evidence="3" key="1">
    <citation type="submission" date="2023-10" db="EMBL/GenBank/DDBJ databases">
        <title>Genome assembly of Pristionchus species.</title>
        <authorList>
            <person name="Yoshida K."/>
            <person name="Sommer R.J."/>
        </authorList>
    </citation>
    <scope>NUCLEOTIDE SEQUENCE</scope>
    <source>
        <strain evidence="3">RS5133</strain>
    </source>
</reference>
<protein>
    <recommendedName>
        <fullName evidence="2">SCP domain-containing protein</fullName>
    </recommendedName>
</protein>
<dbReference type="AlphaFoldDB" id="A0AAV5VTN7"/>
<feature type="domain" description="SCP" evidence="2">
    <location>
        <begin position="27"/>
        <end position="167"/>
    </location>
</feature>
<dbReference type="Gene3D" id="3.40.33.10">
    <property type="entry name" value="CAP"/>
    <property type="match status" value="1"/>
</dbReference>
<dbReference type="PANTHER" id="PTHR10334">
    <property type="entry name" value="CYSTEINE-RICH SECRETORY PROTEIN-RELATED"/>
    <property type="match status" value="1"/>
</dbReference>
<sequence length="168" mass="18159">IMWLLLLSSLVTHAQAAGTCGGKFSQADRDVILKAHNTLRATIASGKYTAQGKTFPSASNMQAMEWDCDVENSAQSWANGCLYEHSKKNATGENMYQYWSWQAVQVNLSVVPQKGCDSWSTEFQQRGLNSTTLTVQQFLAGIGHATQMAWAASTKLGCGVSLCGEGGK</sequence>
<dbReference type="SMART" id="SM00198">
    <property type="entry name" value="SCP"/>
    <property type="match status" value="1"/>
</dbReference>
<feature type="signal peptide" evidence="1">
    <location>
        <begin position="1"/>
        <end position="16"/>
    </location>
</feature>
<evidence type="ECO:0000313" key="4">
    <source>
        <dbReference type="Proteomes" id="UP001432322"/>
    </source>
</evidence>
<dbReference type="InterPro" id="IPR035940">
    <property type="entry name" value="CAP_sf"/>
</dbReference>
<proteinExistence type="predicted"/>
<name>A0AAV5VTN7_9BILA</name>
<evidence type="ECO:0000256" key="1">
    <source>
        <dbReference type="SAM" id="SignalP"/>
    </source>
</evidence>
<feature type="non-terminal residue" evidence="3">
    <location>
        <position position="168"/>
    </location>
</feature>
<keyword evidence="4" id="KW-1185">Reference proteome</keyword>